<evidence type="ECO:0000256" key="2">
    <source>
        <dbReference type="SAM" id="Phobius"/>
    </source>
</evidence>
<name>A0AB34K6B7_PRYPA</name>
<keyword evidence="4" id="KW-1185">Reference proteome</keyword>
<keyword evidence="2" id="KW-0812">Transmembrane</keyword>
<dbReference type="AlphaFoldDB" id="A0AB34K6B7"/>
<dbReference type="Proteomes" id="UP001515480">
    <property type="component" value="Unassembled WGS sequence"/>
</dbReference>
<feature type="region of interest" description="Disordered" evidence="1">
    <location>
        <begin position="79"/>
        <end position="105"/>
    </location>
</feature>
<comment type="caution">
    <text evidence="3">The sequence shown here is derived from an EMBL/GenBank/DDBJ whole genome shotgun (WGS) entry which is preliminary data.</text>
</comment>
<organism evidence="3 4">
    <name type="scientific">Prymnesium parvum</name>
    <name type="common">Toxic golden alga</name>
    <dbReference type="NCBI Taxonomy" id="97485"/>
    <lineage>
        <taxon>Eukaryota</taxon>
        <taxon>Haptista</taxon>
        <taxon>Haptophyta</taxon>
        <taxon>Prymnesiophyceae</taxon>
        <taxon>Prymnesiales</taxon>
        <taxon>Prymnesiaceae</taxon>
        <taxon>Prymnesium</taxon>
    </lineage>
</organism>
<gene>
    <name evidence="3" type="ORF">AB1Y20_000935</name>
</gene>
<accession>A0AB34K6B7</accession>
<dbReference type="EMBL" id="JBGBPQ010000001">
    <property type="protein sequence ID" value="KAL1530009.1"/>
    <property type="molecule type" value="Genomic_DNA"/>
</dbReference>
<evidence type="ECO:0000313" key="4">
    <source>
        <dbReference type="Proteomes" id="UP001515480"/>
    </source>
</evidence>
<protein>
    <submittedName>
        <fullName evidence="3">Uncharacterized protein</fullName>
    </submittedName>
</protein>
<sequence>MQLQQPWQRDRRTEQYVAKQLTGSRVILCDLRRREDLNGAEGKLLGFHEESDRWMVEVKEGGEQLRLKFANLRFIKEEGEEGPEDTAPTHGAPAVHSFHPPPTSMERLTDEEREAIERMTAVIQQTKWEPSEEVKREVQAIKPKPKEAAKVFVARALQQRPSYAGVAVALLFVVSSVLMAYVFATAPPDGVTPLPRKRSIVFP</sequence>
<feature type="transmembrane region" description="Helical" evidence="2">
    <location>
        <begin position="163"/>
        <end position="184"/>
    </location>
</feature>
<evidence type="ECO:0000313" key="3">
    <source>
        <dbReference type="EMBL" id="KAL1530009.1"/>
    </source>
</evidence>
<keyword evidence="2" id="KW-0472">Membrane</keyword>
<reference evidence="3 4" key="1">
    <citation type="journal article" date="2024" name="Science">
        <title>Giant polyketide synthase enzymes in the biosynthesis of giant marine polyether toxins.</title>
        <authorList>
            <person name="Fallon T.R."/>
            <person name="Shende V.V."/>
            <person name="Wierzbicki I.H."/>
            <person name="Pendleton A.L."/>
            <person name="Watervoot N.F."/>
            <person name="Auber R.P."/>
            <person name="Gonzalez D.J."/>
            <person name="Wisecaver J.H."/>
            <person name="Moore B.S."/>
        </authorList>
    </citation>
    <scope>NUCLEOTIDE SEQUENCE [LARGE SCALE GENOMIC DNA]</scope>
    <source>
        <strain evidence="3 4">12B1</strain>
    </source>
</reference>
<proteinExistence type="predicted"/>
<evidence type="ECO:0000256" key="1">
    <source>
        <dbReference type="SAM" id="MobiDB-lite"/>
    </source>
</evidence>
<keyword evidence="2" id="KW-1133">Transmembrane helix</keyword>